<keyword evidence="1" id="KW-0175">Coiled coil</keyword>
<keyword evidence="3" id="KW-1185">Reference proteome</keyword>
<accession>A0A8S1S2D5</accession>
<protein>
    <submittedName>
        <fullName evidence="2">Uncharacterized protein</fullName>
    </submittedName>
</protein>
<gene>
    <name evidence="2" type="ORF">PPENT_87.1.T0020201</name>
</gene>
<evidence type="ECO:0000313" key="3">
    <source>
        <dbReference type="Proteomes" id="UP000689195"/>
    </source>
</evidence>
<evidence type="ECO:0000256" key="1">
    <source>
        <dbReference type="SAM" id="Coils"/>
    </source>
</evidence>
<dbReference type="Proteomes" id="UP000689195">
    <property type="component" value="Unassembled WGS sequence"/>
</dbReference>
<reference evidence="2" key="1">
    <citation type="submission" date="2021-01" db="EMBL/GenBank/DDBJ databases">
        <authorList>
            <consortium name="Genoscope - CEA"/>
            <person name="William W."/>
        </authorList>
    </citation>
    <scope>NUCLEOTIDE SEQUENCE</scope>
</reference>
<comment type="caution">
    <text evidence="2">The sequence shown here is derived from an EMBL/GenBank/DDBJ whole genome shotgun (WGS) entry which is preliminary data.</text>
</comment>
<proteinExistence type="predicted"/>
<dbReference type="OrthoDB" id="320322at2759"/>
<dbReference type="EMBL" id="CAJJDO010000002">
    <property type="protein sequence ID" value="CAD8133044.1"/>
    <property type="molecule type" value="Genomic_DNA"/>
</dbReference>
<name>A0A8S1S2D5_9CILI</name>
<evidence type="ECO:0000313" key="2">
    <source>
        <dbReference type="EMBL" id="CAD8133044.1"/>
    </source>
</evidence>
<dbReference type="AlphaFoldDB" id="A0A8S1S2D5"/>
<organism evidence="2 3">
    <name type="scientific">Paramecium pentaurelia</name>
    <dbReference type="NCBI Taxonomy" id="43138"/>
    <lineage>
        <taxon>Eukaryota</taxon>
        <taxon>Sar</taxon>
        <taxon>Alveolata</taxon>
        <taxon>Ciliophora</taxon>
        <taxon>Intramacronucleata</taxon>
        <taxon>Oligohymenophorea</taxon>
        <taxon>Peniculida</taxon>
        <taxon>Parameciidae</taxon>
        <taxon>Paramecium</taxon>
    </lineage>
</organism>
<feature type="coiled-coil region" evidence="1">
    <location>
        <begin position="166"/>
        <end position="200"/>
    </location>
</feature>
<sequence length="206" mass="24454">MAISIYQANAAVGSLDSAYYSLIIKGFYIPKRQCAAITTEYLFKIMTNKVFLIASSDIKIGQLLKQVQKLDLWMLMQEINVSKPRGFDENHLPDKQWMINLFHTLRVNHDLFRHNIPESMSIVTQQELKMLQEFNTSLHRKSQGRFFKRSKSQAKLYKDYKLKEKIEKQKRKKEQKIKYINTLKQQIEQINQNEIQEEQIILNQIN</sequence>